<dbReference type="SUPFAM" id="SSF52540">
    <property type="entry name" value="P-loop containing nucleoside triphosphate hydrolases"/>
    <property type="match status" value="1"/>
</dbReference>
<reference evidence="2" key="2">
    <citation type="journal article" date="2021" name="Mar. Drugs">
        <title>Genome Reduction and Secondary Metabolism of the Marine Sponge-Associated Cyanobacterium Leptothoe.</title>
        <authorList>
            <person name="Konstantinou D."/>
            <person name="Popin R.V."/>
            <person name="Fewer D.P."/>
            <person name="Sivonen K."/>
            <person name="Gkelis S."/>
        </authorList>
    </citation>
    <scope>NUCLEOTIDE SEQUENCE</scope>
    <source>
        <strain evidence="2">TAU-MAC 1115</strain>
    </source>
</reference>
<keyword evidence="1" id="KW-0808">Transferase</keyword>
<dbReference type="Gene3D" id="3.40.50.300">
    <property type="entry name" value="P-loop containing nucleotide triphosphate hydrolases"/>
    <property type="match status" value="1"/>
</dbReference>
<dbReference type="RefSeq" id="WP_215607824.1">
    <property type="nucleotide sequence ID" value="NZ_JADOES010000006.1"/>
</dbReference>
<dbReference type="Pfam" id="PF13469">
    <property type="entry name" value="Sulfotransfer_3"/>
    <property type="match status" value="1"/>
</dbReference>
<protein>
    <submittedName>
        <fullName evidence="2">Sulfotransferase</fullName>
    </submittedName>
</protein>
<organism evidence="2 3">
    <name type="scientific">Leptothoe spongobia TAU-MAC 1115</name>
    <dbReference type="NCBI Taxonomy" id="1967444"/>
    <lineage>
        <taxon>Bacteria</taxon>
        <taxon>Bacillati</taxon>
        <taxon>Cyanobacteriota</taxon>
        <taxon>Cyanophyceae</taxon>
        <taxon>Nodosilineales</taxon>
        <taxon>Cymatolegaceae</taxon>
        <taxon>Leptothoe</taxon>
        <taxon>Leptothoe spongobia</taxon>
    </lineage>
</organism>
<dbReference type="EMBL" id="JADOES010000006">
    <property type="protein sequence ID" value="MBT9314751.1"/>
    <property type="molecule type" value="Genomic_DNA"/>
</dbReference>
<dbReference type="GO" id="GO:0008476">
    <property type="term" value="F:protein-tyrosine sulfotransferase activity"/>
    <property type="evidence" value="ECO:0007669"/>
    <property type="project" value="InterPro"/>
</dbReference>
<proteinExistence type="predicted"/>
<sequence>MQNSGPIFIVGCPRSGTTLTRSIINAHPNIACGAETHFLKDLSKIVDQHWERIERYDFTKDYWNEKIADFFDTFKSEYAQKQGKKRWAEKTPSYAFKLDFIHTLYPDLQIVHVIRNGYDVTLSHLDRWGYKKAVNSTKVWAESIKHVRDFGQSLPNDQYFEIRYEDLVKEPEENCKLLFEYLTEPWDPIVLEKGCYTSNLTESRRKESGETSALYQSRVGLGKKKLDPLLGMLLNFRSGGLLKQLGY</sequence>
<gene>
    <name evidence="2" type="ORF">IXB50_04870</name>
</gene>
<keyword evidence="3" id="KW-1185">Reference proteome</keyword>
<dbReference type="InterPro" id="IPR027417">
    <property type="entry name" value="P-loop_NTPase"/>
</dbReference>
<dbReference type="AlphaFoldDB" id="A0A947DF41"/>
<accession>A0A947DF41</accession>
<dbReference type="InterPro" id="IPR026634">
    <property type="entry name" value="TPST-like"/>
</dbReference>
<reference evidence="2" key="1">
    <citation type="submission" date="2020-11" db="EMBL/GenBank/DDBJ databases">
        <authorList>
            <person name="Konstantinou D."/>
            <person name="Gkelis S."/>
            <person name="Popin R."/>
            <person name="Fewer D."/>
            <person name="Sivonen K."/>
        </authorList>
    </citation>
    <scope>NUCLEOTIDE SEQUENCE</scope>
    <source>
        <strain evidence="2">TAU-MAC 1115</strain>
    </source>
</reference>
<dbReference type="Proteomes" id="UP000717364">
    <property type="component" value="Unassembled WGS sequence"/>
</dbReference>
<name>A0A947DF41_9CYAN</name>
<evidence type="ECO:0000313" key="2">
    <source>
        <dbReference type="EMBL" id="MBT9314751.1"/>
    </source>
</evidence>
<dbReference type="PANTHER" id="PTHR12788">
    <property type="entry name" value="PROTEIN-TYROSINE SULFOTRANSFERASE 2"/>
    <property type="match status" value="1"/>
</dbReference>
<dbReference type="PANTHER" id="PTHR12788:SF10">
    <property type="entry name" value="PROTEIN-TYROSINE SULFOTRANSFERASE"/>
    <property type="match status" value="1"/>
</dbReference>
<comment type="caution">
    <text evidence="2">The sequence shown here is derived from an EMBL/GenBank/DDBJ whole genome shotgun (WGS) entry which is preliminary data.</text>
</comment>
<evidence type="ECO:0000256" key="1">
    <source>
        <dbReference type="ARBA" id="ARBA00022679"/>
    </source>
</evidence>
<evidence type="ECO:0000313" key="3">
    <source>
        <dbReference type="Proteomes" id="UP000717364"/>
    </source>
</evidence>